<name>A0A1V2I1Z2_9ACTN</name>
<dbReference type="Proteomes" id="UP000188929">
    <property type="component" value="Unassembled WGS sequence"/>
</dbReference>
<keyword evidence="1" id="KW-0812">Transmembrane</keyword>
<feature type="transmembrane region" description="Helical" evidence="1">
    <location>
        <begin position="28"/>
        <end position="48"/>
    </location>
</feature>
<accession>A0A1V2I1Z2</accession>
<dbReference type="Pfam" id="PF01882">
    <property type="entry name" value="DUF58"/>
    <property type="match status" value="1"/>
</dbReference>
<protein>
    <recommendedName>
        <fullName evidence="2">DUF58 domain-containing protein</fullName>
    </recommendedName>
</protein>
<dbReference type="InterPro" id="IPR002881">
    <property type="entry name" value="DUF58"/>
</dbReference>
<sequence>MITRSGVAVVVVAVVFGVAGFVLRYPELVVVSGAAASALLVAGGWLLVSPNVTISREVRPARVVEGEAAFGYVTVTNVSNRRCPPIQAEERIAGATVDIALPSLGPGGRTERGYPIPTGRRGVFEIGPLTVGHSDPLRLVHVGQSRPERSVLRVRPRVHDVGPMPTGGSPDLDGPTTNEAPQGGVAFHSLREYVRGDDLRLVHWRSTARTGTLMVRHNVVPNEPTMMVVLDTSAAPYAEDSFEDAVRVAASLTLSGHTHGFPVELWTTGGERVAAGRGAASADVALDLLAGVRPHDADPGLAALTGMSPSAAGVALGVVTGQPAGELLGAVSTVRRRYSMVSVVQVGERFGRPAAPMSGAMVINVRTSDEFAAVWDSRTRR</sequence>
<evidence type="ECO:0000313" key="3">
    <source>
        <dbReference type="EMBL" id="ONH22432.1"/>
    </source>
</evidence>
<keyword evidence="1" id="KW-1133">Transmembrane helix</keyword>
<dbReference type="OrthoDB" id="9812729at2"/>
<dbReference type="AlphaFoldDB" id="A0A1V2I1Z2"/>
<evidence type="ECO:0000313" key="4">
    <source>
        <dbReference type="Proteomes" id="UP000188929"/>
    </source>
</evidence>
<keyword evidence="4" id="KW-1185">Reference proteome</keyword>
<dbReference type="PANTHER" id="PTHR34351:SF1">
    <property type="entry name" value="SLR1927 PROTEIN"/>
    <property type="match status" value="1"/>
</dbReference>
<evidence type="ECO:0000259" key="2">
    <source>
        <dbReference type="Pfam" id="PF01882"/>
    </source>
</evidence>
<feature type="transmembrane region" description="Helical" evidence="1">
    <location>
        <begin position="6"/>
        <end position="23"/>
    </location>
</feature>
<dbReference type="EMBL" id="MOMC01000108">
    <property type="protein sequence ID" value="ONH22432.1"/>
    <property type="molecule type" value="Genomic_DNA"/>
</dbReference>
<keyword evidence="1" id="KW-0472">Membrane</keyword>
<reference evidence="4" key="1">
    <citation type="submission" date="2016-10" db="EMBL/GenBank/DDBJ databases">
        <title>Frankia sp. NRRL B-16386 Genome sequencing.</title>
        <authorList>
            <person name="Ghodhbane-Gtari F."/>
            <person name="Swanson E."/>
            <person name="Gueddou A."/>
            <person name="Hezbri K."/>
            <person name="Ktari K."/>
            <person name="Nouioui I."/>
            <person name="Morris K."/>
            <person name="Simpson S."/>
            <person name="Abebe-Akele F."/>
            <person name="Thomas K."/>
            <person name="Gtari M."/>
            <person name="Tisa L.S."/>
        </authorList>
    </citation>
    <scope>NUCLEOTIDE SEQUENCE [LARGE SCALE GENOMIC DNA]</scope>
    <source>
        <strain evidence="4">NRRL B-16386</strain>
    </source>
</reference>
<gene>
    <name evidence="3" type="ORF">BL253_35645</name>
</gene>
<organism evidence="3 4">
    <name type="scientific">Pseudofrankia asymbiotica</name>
    <dbReference type="NCBI Taxonomy" id="1834516"/>
    <lineage>
        <taxon>Bacteria</taxon>
        <taxon>Bacillati</taxon>
        <taxon>Actinomycetota</taxon>
        <taxon>Actinomycetes</taxon>
        <taxon>Frankiales</taxon>
        <taxon>Frankiaceae</taxon>
        <taxon>Pseudofrankia</taxon>
    </lineage>
</organism>
<feature type="domain" description="DUF58" evidence="2">
    <location>
        <begin position="190"/>
        <end position="302"/>
    </location>
</feature>
<dbReference type="PANTHER" id="PTHR34351">
    <property type="entry name" value="SLR1927 PROTEIN-RELATED"/>
    <property type="match status" value="1"/>
</dbReference>
<proteinExistence type="predicted"/>
<comment type="caution">
    <text evidence="3">The sequence shown here is derived from an EMBL/GenBank/DDBJ whole genome shotgun (WGS) entry which is preliminary data.</text>
</comment>
<dbReference type="STRING" id="1834516.BL253_35645"/>
<dbReference type="RefSeq" id="WP_076822416.1">
    <property type="nucleotide sequence ID" value="NZ_MOMC01000108.1"/>
</dbReference>
<evidence type="ECO:0000256" key="1">
    <source>
        <dbReference type="SAM" id="Phobius"/>
    </source>
</evidence>